<keyword evidence="3" id="KW-1185">Reference proteome</keyword>
<name>A0A9K3IXJ6_HELAN</name>
<dbReference type="AlphaFoldDB" id="A0A9K3IXJ6"/>
<organism evidence="2 3">
    <name type="scientific">Helianthus annuus</name>
    <name type="common">Common sunflower</name>
    <dbReference type="NCBI Taxonomy" id="4232"/>
    <lineage>
        <taxon>Eukaryota</taxon>
        <taxon>Viridiplantae</taxon>
        <taxon>Streptophyta</taxon>
        <taxon>Embryophyta</taxon>
        <taxon>Tracheophyta</taxon>
        <taxon>Spermatophyta</taxon>
        <taxon>Magnoliopsida</taxon>
        <taxon>eudicotyledons</taxon>
        <taxon>Gunneridae</taxon>
        <taxon>Pentapetalae</taxon>
        <taxon>asterids</taxon>
        <taxon>campanulids</taxon>
        <taxon>Asterales</taxon>
        <taxon>Asteraceae</taxon>
        <taxon>Asteroideae</taxon>
        <taxon>Heliantheae alliance</taxon>
        <taxon>Heliantheae</taxon>
        <taxon>Helianthus</taxon>
    </lineage>
</organism>
<evidence type="ECO:0000313" key="2">
    <source>
        <dbReference type="EMBL" id="KAF5804956.1"/>
    </source>
</evidence>
<dbReference type="Gramene" id="mRNA:HanXRQr2_Chr05g0203241">
    <property type="protein sequence ID" value="mRNA:HanXRQr2_Chr05g0203241"/>
    <property type="gene ID" value="HanXRQr2_Chr05g0203241"/>
</dbReference>
<dbReference type="EMBL" id="MNCJ02000320">
    <property type="protein sequence ID" value="KAF5804956.1"/>
    <property type="molecule type" value="Genomic_DNA"/>
</dbReference>
<proteinExistence type="predicted"/>
<evidence type="ECO:0000256" key="1">
    <source>
        <dbReference type="SAM" id="MobiDB-lite"/>
    </source>
</evidence>
<comment type="caution">
    <text evidence="2">The sequence shown here is derived from an EMBL/GenBank/DDBJ whole genome shotgun (WGS) entry which is preliminary data.</text>
</comment>
<protein>
    <submittedName>
        <fullName evidence="2">Uncharacterized protein</fullName>
    </submittedName>
</protein>
<feature type="compositionally biased region" description="Polar residues" evidence="1">
    <location>
        <begin position="56"/>
        <end position="68"/>
    </location>
</feature>
<dbReference type="Proteomes" id="UP000215914">
    <property type="component" value="Unassembled WGS sequence"/>
</dbReference>
<reference evidence="2" key="1">
    <citation type="journal article" date="2017" name="Nature">
        <title>The sunflower genome provides insights into oil metabolism, flowering and Asterid evolution.</title>
        <authorList>
            <person name="Badouin H."/>
            <person name="Gouzy J."/>
            <person name="Grassa C.J."/>
            <person name="Murat F."/>
            <person name="Staton S.E."/>
            <person name="Cottret L."/>
            <person name="Lelandais-Briere C."/>
            <person name="Owens G.L."/>
            <person name="Carrere S."/>
            <person name="Mayjonade B."/>
            <person name="Legrand L."/>
            <person name="Gill N."/>
            <person name="Kane N.C."/>
            <person name="Bowers J.E."/>
            <person name="Hubner S."/>
            <person name="Bellec A."/>
            <person name="Berard A."/>
            <person name="Berges H."/>
            <person name="Blanchet N."/>
            <person name="Boniface M.C."/>
            <person name="Brunel D."/>
            <person name="Catrice O."/>
            <person name="Chaidir N."/>
            <person name="Claudel C."/>
            <person name="Donnadieu C."/>
            <person name="Faraut T."/>
            <person name="Fievet G."/>
            <person name="Helmstetter N."/>
            <person name="King M."/>
            <person name="Knapp S.J."/>
            <person name="Lai Z."/>
            <person name="Le Paslier M.C."/>
            <person name="Lippi Y."/>
            <person name="Lorenzon L."/>
            <person name="Mandel J.R."/>
            <person name="Marage G."/>
            <person name="Marchand G."/>
            <person name="Marquand E."/>
            <person name="Bret-Mestries E."/>
            <person name="Morien E."/>
            <person name="Nambeesan S."/>
            <person name="Nguyen T."/>
            <person name="Pegot-Espagnet P."/>
            <person name="Pouilly N."/>
            <person name="Raftis F."/>
            <person name="Sallet E."/>
            <person name="Schiex T."/>
            <person name="Thomas J."/>
            <person name="Vandecasteele C."/>
            <person name="Vares D."/>
            <person name="Vear F."/>
            <person name="Vautrin S."/>
            <person name="Crespi M."/>
            <person name="Mangin B."/>
            <person name="Burke J.M."/>
            <person name="Salse J."/>
            <person name="Munos S."/>
            <person name="Vincourt P."/>
            <person name="Rieseberg L.H."/>
            <person name="Langlade N.B."/>
        </authorList>
    </citation>
    <scope>NUCLEOTIDE SEQUENCE</scope>
    <source>
        <tissue evidence="2">Leaves</tissue>
    </source>
</reference>
<feature type="region of interest" description="Disordered" evidence="1">
    <location>
        <begin position="52"/>
        <end position="75"/>
    </location>
</feature>
<sequence>MKLKYKGYAFLRTLIQLDKKDQNLPIPGRNHNWSKLCGGTLAAAALNHTHHKTTTGETLNQPMPLSSRYQRKNKY</sequence>
<reference evidence="2" key="2">
    <citation type="submission" date="2020-06" db="EMBL/GenBank/DDBJ databases">
        <title>Helianthus annuus Genome sequencing and assembly Release 2.</title>
        <authorList>
            <person name="Gouzy J."/>
            <person name="Langlade N."/>
            <person name="Munos S."/>
        </authorList>
    </citation>
    <scope>NUCLEOTIDE SEQUENCE</scope>
    <source>
        <tissue evidence="2">Leaves</tissue>
    </source>
</reference>
<accession>A0A9K3IXJ6</accession>
<gene>
    <name evidence="2" type="ORF">HanXRQr2_Chr05g0203241</name>
</gene>
<evidence type="ECO:0000313" key="3">
    <source>
        <dbReference type="Proteomes" id="UP000215914"/>
    </source>
</evidence>